<dbReference type="EMBL" id="GIBP01005613">
    <property type="protein sequence ID" value="NDV34582.1"/>
    <property type="molecule type" value="Transcribed_RNA"/>
</dbReference>
<dbReference type="InterPro" id="IPR036047">
    <property type="entry name" value="F-box-like_dom_sf"/>
</dbReference>
<evidence type="ECO:0000256" key="2">
    <source>
        <dbReference type="ARBA" id="ARBA00023004"/>
    </source>
</evidence>
<comment type="similarity">
    <text evidence="3">Belongs to the iron/ascorbate-dependent oxidoreductase family.</text>
</comment>
<evidence type="ECO:0000259" key="5">
    <source>
        <dbReference type="PROSITE" id="PS51471"/>
    </source>
</evidence>
<proteinExistence type="inferred from homology"/>
<evidence type="ECO:0000313" key="6">
    <source>
        <dbReference type="EMBL" id="NDV34582.1"/>
    </source>
</evidence>
<dbReference type="GO" id="GO:0004656">
    <property type="term" value="F:procollagen-proline 4-dioxygenase activity"/>
    <property type="evidence" value="ECO:0007669"/>
    <property type="project" value="TreeGrafter"/>
</dbReference>
<dbReference type="Pfam" id="PF13640">
    <property type="entry name" value="2OG-FeII_Oxy_3"/>
    <property type="match status" value="1"/>
</dbReference>
<evidence type="ECO:0000259" key="4">
    <source>
        <dbReference type="PROSITE" id="PS50181"/>
    </source>
</evidence>
<dbReference type="Gene3D" id="1.20.1280.50">
    <property type="match status" value="1"/>
</dbReference>
<dbReference type="InterPro" id="IPR005123">
    <property type="entry name" value="Oxoglu/Fe-dep_dioxygenase_dom"/>
</dbReference>
<keyword evidence="1 3" id="KW-0479">Metal-binding</keyword>
<dbReference type="SUPFAM" id="SSF81383">
    <property type="entry name" value="F-box domain"/>
    <property type="match status" value="1"/>
</dbReference>
<dbReference type="GO" id="GO:0005783">
    <property type="term" value="C:endoplasmic reticulum"/>
    <property type="evidence" value="ECO:0007669"/>
    <property type="project" value="TreeGrafter"/>
</dbReference>
<dbReference type="Pfam" id="PF12937">
    <property type="entry name" value="F-box-like"/>
    <property type="match status" value="1"/>
</dbReference>
<evidence type="ECO:0000256" key="3">
    <source>
        <dbReference type="RuleBase" id="RU003682"/>
    </source>
</evidence>
<feature type="domain" description="Fe2OG dioxygenase" evidence="5">
    <location>
        <begin position="32"/>
        <end position="212"/>
    </location>
</feature>
<dbReference type="AlphaFoldDB" id="A0A6B2LBW9"/>
<dbReference type="PROSITE" id="PS50181">
    <property type="entry name" value="FBOX"/>
    <property type="match status" value="1"/>
</dbReference>
<dbReference type="GO" id="GO:0046872">
    <property type="term" value="F:metal ion binding"/>
    <property type="evidence" value="ECO:0007669"/>
    <property type="project" value="UniProtKB-KW"/>
</dbReference>
<dbReference type="PANTHER" id="PTHR10869:SF236">
    <property type="entry name" value="PROLYL 4-HYDROXYLASE ALPHA SUBUNIT DOMAIN-CONTAINING PROTEIN"/>
    <property type="match status" value="1"/>
</dbReference>
<dbReference type="InterPro" id="IPR044862">
    <property type="entry name" value="Pro_4_hyd_alph_FE2OG_OXY"/>
</dbReference>
<evidence type="ECO:0000256" key="1">
    <source>
        <dbReference type="ARBA" id="ARBA00022723"/>
    </source>
</evidence>
<dbReference type="PROSITE" id="PS51471">
    <property type="entry name" value="FE2OG_OXY"/>
    <property type="match status" value="1"/>
</dbReference>
<dbReference type="Gene3D" id="2.60.120.620">
    <property type="entry name" value="q2cbj1_9rhob like domain"/>
    <property type="match status" value="1"/>
</dbReference>
<feature type="domain" description="F-box" evidence="4">
    <location>
        <begin position="166"/>
        <end position="212"/>
    </location>
</feature>
<organism evidence="6">
    <name type="scientific">Arcella intermedia</name>
    <dbReference type="NCBI Taxonomy" id="1963864"/>
    <lineage>
        <taxon>Eukaryota</taxon>
        <taxon>Amoebozoa</taxon>
        <taxon>Tubulinea</taxon>
        <taxon>Elardia</taxon>
        <taxon>Arcellinida</taxon>
        <taxon>Sphaerothecina</taxon>
        <taxon>Arcellidae</taxon>
        <taxon>Arcella</taxon>
    </lineage>
</organism>
<reference evidence="6" key="1">
    <citation type="journal article" date="2020" name="J. Eukaryot. Microbiol.">
        <title>De novo Sequencing, Assembly and Annotation of the Transcriptome for the Free-Living Testate Amoeba Arcella intermedia.</title>
        <authorList>
            <person name="Ribeiro G.M."/>
            <person name="Porfirio-Sousa A.L."/>
            <person name="Maurer-Alcala X.X."/>
            <person name="Katz L.A."/>
            <person name="Lahr D.J.G."/>
        </authorList>
    </citation>
    <scope>NUCLEOTIDE SEQUENCE</scope>
</reference>
<dbReference type="SMART" id="SM00256">
    <property type="entry name" value="FBOX"/>
    <property type="match status" value="1"/>
</dbReference>
<accession>A0A6B2LBW9</accession>
<keyword evidence="2 3" id="KW-0408">Iron</keyword>
<evidence type="ECO:0008006" key="7">
    <source>
        <dbReference type="Google" id="ProtNLM"/>
    </source>
</evidence>
<dbReference type="PANTHER" id="PTHR10869">
    <property type="entry name" value="PROLYL 4-HYDROXYLASE ALPHA SUBUNIT"/>
    <property type="match status" value="1"/>
</dbReference>
<protein>
    <recommendedName>
        <fullName evidence="7">F-box domain-containing protein</fullName>
    </recommendedName>
</protein>
<keyword evidence="3" id="KW-0560">Oxidoreductase</keyword>
<dbReference type="InterPro" id="IPR001810">
    <property type="entry name" value="F-box_dom"/>
</dbReference>
<dbReference type="InterPro" id="IPR045054">
    <property type="entry name" value="P4HA-like"/>
</dbReference>
<sequence length="273" mass="31720">MWKTLEPHLTYEDVAGVVPFGYDNAGKWIPIGINECLRFSRYREGSYFKSHTDGHVALGEDHRSIFTIMVYMNDKFTGGKTTFFDDDGNEILCVTPKTGMALIFNHGLKCFVNAMDASMFVVRSEIQFTIFKTSKIYELNVKQNKEKESPVEATHNLMCAEKSIPILPQLGLPKDLWIQLASYLDIKSIVRLQRLNKGFYDIFNDNALWHVIFKQFWPQLATLESKSTTNWRDEVKERHYLSKCFMILVLDVGFKYFKYGSLSHIHETYKTFS</sequence>
<name>A0A6B2LBW9_9EUKA</name>